<feature type="transmembrane region" description="Helical" evidence="1">
    <location>
        <begin position="95"/>
        <end position="116"/>
    </location>
</feature>
<feature type="non-terminal residue" evidence="3">
    <location>
        <position position="1"/>
    </location>
</feature>
<keyword evidence="1" id="KW-0472">Membrane</keyword>
<dbReference type="Gene3D" id="1.20.1250.20">
    <property type="entry name" value="MFS general substrate transporter like domains"/>
    <property type="match status" value="1"/>
</dbReference>
<reference evidence="3" key="1">
    <citation type="journal article" date="2014" name="Front. Microbiol.">
        <title>High frequency of phylogenetically diverse reductive dehalogenase-homologous genes in deep subseafloor sedimentary metagenomes.</title>
        <authorList>
            <person name="Kawai M."/>
            <person name="Futagami T."/>
            <person name="Toyoda A."/>
            <person name="Takaki Y."/>
            <person name="Nishi S."/>
            <person name="Hori S."/>
            <person name="Arai W."/>
            <person name="Tsubouchi T."/>
            <person name="Morono Y."/>
            <person name="Uchiyama I."/>
            <person name="Ito T."/>
            <person name="Fujiyama A."/>
            <person name="Inagaki F."/>
            <person name="Takami H."/>
        </authorList>
    </citation>
    <scope>NUCLEOTIDE SEQUENCE</scope>
    <source>
        <strain evidence="3">Expedition CK06-06</strain>
    </source>
</reference>
<evidence type="ECO:0000256" key="1">
    <source>
        <dbReference type="SAM" id="Phobius"/>
    </source>
</evidence>
<dbReference type="InterPro" id="IPR036259">
    <property type="entry name" value="MFS_trans_sf"/>
</dbReference>
<gene>
    <name evidence="3" type="ORF">S01H1_44928</name>
</gene>
<protein>
    <recommendedName>
        <fullName evidence="2">Major facilitator superfamily (MFS) profile domain-containing protein</fullName>
    </recommendedName>
</protein>
<feature type="transmembrane region" description="Helical" evidence="1">
    <location>
        <begin position="68"/>
        <end position="89"/>
    </location>
</feature>
<dbReference type="PROSITE" id="PS50850">
    <property type="entry name" value="MFS"/>
    <property type="match status" value="1"/>
</dbReference>
<name>X0VJB0_9ZZZZ</name>
<organism evidence="3">
    <name type="scientific">marine sediment metagenome</name>
    <dbReference type="NCBI Taxonomy" id="412755"/>
    <lineage>
        <taxon>unclassified sequences</taxon>
        <taxon>metagenomes</taxon>
        <taxon>ecological metagenomes</taxon>
    </lineage>
</organism>
<accession>X0VJB0</accession>
<sequence length="187" mass="20565">RNFWALVAFPFLGAIGTFIVLVHHVRFLVDLGIDKMTAAFIFALAGVICSVFRIFWGWLSDRIGRERTYTMGMICICIGVGALLLIDILGGKVLVYLFFIFFGIGWGVTAPIYMSVAADLFKGRMFGLIYGIVEGGIGIGGAFGAWVAGYIFDTTQTYQGAFALAIFAYILSSLFIWLAGPRKVRTR</sequence>
<feature type="transmembrane region" description="Helical" evidence="1">
    <location>
        <begin position="128"/>
        <end position="152"/>
    </location>
</feature>
<dbReference type="InterPro" id="IPR050327">
    <property type="entry name" value="Proton-linked_MCT"/>
</dbReference>
<evidence type="ECO:0000259" key="2">
    <source>
        <dbReference type="PROSITE" id="PS50850"/>
    </source>
</evidence>
<dbReference type="SUPFAM" id="SSF103473">
    <property type="entry name" value="MFS general substrate transporter"/>
    <property type="match status" value="1"/>
</dbReference>
<feature type="transmembrane region" description="Helical" evidence="1">
    <location>
        <begin position="7"/>
        <end position="25"/>
    </location>
</feature>
<proteinExistence type="predicted"/>
<dbReference type="InterPro" id="IPR020846">
    <property type="entry name" value="MFS_dom"/>
</dbReference>
<feature type="domain" description="Major facilitator superfamily (MFS) profile" evidence="2">
    <location>
        <begin position="2"/>
        <end position="187"/>
    </location>
</feature>
<dbReference type="Pfam" id="PF07690">
    <property type="entry name" value="MFS_1"/>
    <property type="match status" value="1"/>
</dbReference>
<dbReference type="PANTHER" id="PTHR11360">
    <property type="entry name" value="MONOCARBOXYLATE TRANSPORTER"/>
    <property type="match status" value="1"/>
</dbReference>
<keyword evidence="1" id="KW-1133">Transmembrane helix</keyword>
<dbReference type="PANTHER" id="PTHR11360:SF284">
    <property type="entry name" value="EG:103B4.3 PROTEIN-RELATED"/>
    <property type="match status" value="1"/>
</dbReference>
<dbReference type="EMBL" id="BARS01028682">
    <property type="protein sequence ID" value="GAG11297.1"/>
    <property type="molecule type" value="Genomic_DNA"/>
</dbReference>
<feature type="transmembrane region" description="Helical" evidence="1">
    <location>
        <begin position="158"/>
        <end position="179"/>
    </location>
</feature>
<comment type="caution">
    <text evidence="3">The sequence shown here is derived from an EMBL/GenBank/DDBJ whole genome shotgun (WGS) entry which is preliminary data.</text>
</comment>
<dbReference type="InterPro" id="IPR011701">
    <property type="entry name" value="MFS"/>
</dbReference>
<evidence type="ECO:0000313" key="3">
    <source>
        <dbReference type="EMBL" id="GAG11297.1"/>
    </source>
</evidence>
<feature type="transmembrane region" description="Helical" evidence="1">
    <location>
        <begin position="37"/>
        <end position="56"/>
    </location>
</feature>
<dbReference type="AlphaFoldDB" id="X0VJB0"/>
<keyword evidence="1" id="KW-0812">Transmembrane</keyword>
<dbReference type="GO" id="GO:0022857">
    <property type="term" value="F:transmembrane transporter activity"/>
    <property type="evidence" value="ECO:0007669"/>
    <property type="project" value="InterPro"/>
</dbReference>